<organism evidence="1 2">
    <name type="scientific">Podila minutissima</name>
    <dbReference type="NCBI Taxonomy" id="64525"/>
    <lineage>
        <taxon>Eukaryota</taxon>
        <taxon>Fungi</taxon>
        <taxon>Fungi incertae sedis</taxon>
        <taxon>Mucoromycota</taxon>
        <taxon>Mortierellomycotina</taxon>
        <taxon>Mortierellomycetes</taxon>
        <taxon>Mortierellales</taxon>
        <taxon>Mortierellaceae</taxon>
        <taxon>Podila</taxon>
    </lineage>
</organism>
<gene>
    <name evidence="1" type="ORF">BG006_004726</name>
</gene>
<dbReference type="AlphaFoldDB" id="A0A9P5VMR9"/>
<dbReference type="EMBL" id="JAAAUY010000262">
    <property type="protein sequence ID" value="KAF9332410.1"/>
    <property type="molecule type" value="Genomic_DNA"/>
</dbReference>
<evidence type="ECO:0000313" key="2">
    <source>
        <dbReference type="Proteomes" id="UP000696485"/>
    </source>
</evidence>
<dbReference type="Proteomes" id="UP000696485">
    <property type="component" value="Unassembled WGS sequence"/>
</dbReference>
<protein>
    <submittedName>
        <fullName evidence="1">Uncharacterized protein</fullName>
    </submittedName>
</protein>
<name>A0A9P5VMR9_9FUNG</name>
<reference evidence="1" key="1">
    <citation type="journal article" date="2020" name="Fungal Divers.">
        <title>Resolving the Mortierellaceae phylogeny through synthesis of multi-gene phylogenetics and phylogenomics.</title>
        <authorList>
            <person name="Vandepol N."/>
            <person name="Liber J."/>
            <person name="Desiro A."/>
            <person name="Na H."/>
            <person name="Kennedy M."/>
            <person name="Barry K."/>
            <person name="Grigoriev I.V."/>
            <person name="Miller A.N."/>
            <person name="O'Donnell K."/>
            <person name="Stajich J.E."/>
            <person name="Bonito G."/>
        </authorList>
    </citation>
    <scope>NUCLEOTIDE SEQUENCE</scope>
    <source>
        <strain evidence="1">NVP1</strain>
    </source>
</reference>
<comment type="caution">
    <text evidence="1">The sequence shown here is derived from an EMBL/GenBank/DDBJ whole genome shotgun (WGS) entry which is preliminary data.</text>
</comment>
<sequence>MLLGLKGYFEDSAIHSISLVSFMRRFPDIHEKDRIIKTWQGALNYLQRHSSSEKRQLYESLRKYTSVELEKIVDGELQEREHDSTILVNVSQQELATSRMHTKQVEERFDADINSDIYGHIYGYTYNQIYDDTYSDRQHTEHCTITRRRA</sequence>
<accession>A0A9P5VMR9</accession>
<evidence type="ECO:0000313" key="1">
    <source>
        <dbReference type="EMBL" id="KAF9332410.1"/>
    </source>
</evidence>
<proteinExistence type="predicted"/>
<keyword evidence="2" id="KW-1185">Reference proteome</keyword>